<keyword evidence="3" id="KW-1185">Reference proteome</keyword>
<dbReference type="Gene3D" id="3.40.50.2000">
    <property type="entry name" value="Glycogen Phosphorylase B"/>
    <property type="match status" value="2"/>
</dbReference>
<accession>A0ABV8MRY0</accession>
<dbReference type="GO" id="GO:0016757">
    <property type="term" value="F:glycosyltransferase activity"/>
    <property type="evidence" value="ECO:0007669"/>
    <property type="project" value="UniProtKB-KW"/>
</dbReference>
<gene>
    <name evidence="2" type="ORF">ACFOW7_10810</name>
</gene>
<keyword evidence="2" id="KW-0328">Glycosyltransferase</keyword>
<dbReference type="Pfam" id="PF13439">
    <property type="entry name" value="Glyco_transf_4"/>
    <property type="match status" value="1"/>
</dbReference>
<feature type="domain" description="Glycosyltransferase subfamily 4-like N-terminal" evidence="1">
    <location>
        <begin position="16"/>
        <end position="172"/>
    </location>
</feature>
<proteinExistence type="predicted"/>
<dbReference type="RefSeq" id="WP_378164021.1">
    <property type="nucleotide sequence ID" value="NZ_JBHSBU010000001.1"/>
</dbReference>
<dbReference type="SUPFAM" id="SSF53756">
    <property type="entry name" value="UDP-Glycosyltransferase/glycogen phosphorylase"/>
    <property type="match status" value="1"/>
</dbReference>
<name>A0ABV8MRY0_9NEIS</name>
<reference evidence="3" key="1">
    <citation type="journal article" date="2019" name="Int. J. Syst. Evol. Microbiol.">
        <title>The Global Catalogue of Microorganisms (GCM) 10K type strain sequencing project: providing services to taxonomists for standard genome sequencing and annotation.</title>
        <authorList>
            <consortium name="The Broad Institute Genomics Platform"/>
            <consortium name="The Broad Institute Genome Sequencing Center for Infectious Disease"/>
            <person name="Wu L."/>
            <person name="Ma J."/>
        </authorList>
    </citation>
    <scope>NUCLEOTIDE SEQUENCE [LARGE SCALE GENOMIC DNA]</scope>
    <source>
        <strain evidence="3">LMG 29894</strain>
    </source>
</reference>
<dbReference type="Pfam" id="PF13692">
    <property type="entry name" value="Glyco_trans_1_4"/>
    <property type="match status" value="1"/>
</dbReference>
<dbReference type="CDD" id="cd03801">
    <property type="entry name" value="GT4_PimA-like"/>
    <property type="match status" value="1"/>
</dbReference>
<sequence>MNRPLRIVHTENSCGWGGQEIRILTEMRGMLDRGHQLTLLCPREAAIHDAAIKLGIPTVALPIARKKLGGVLAMRGWLAQHGSEVDVINCHSSTDSWLSATASTLLAKAPPIVRTRHVSTAVNNAATTRWLYLKATRHIVTTGERLRQQLHRDNGYPLEHMTSIPTGIDLDRYQPRPRTEMRAELGLPERPTLGIVATLRGWKGHQYLFDAWRELQQRFPDWQLVVVGHGPQWEALNQRARDEGFGERVRFVGNRDDVEKWLGAFDLFVLPSWGNEGVPQGIMQAMATGLPVVSTTVGAIDEAVAADETGFLVGPRDAVALTAALDRLMGNEALRRQFGEAGLQRARRQFGLDHMLDRMLTVFEAACAGTER</sequence>
<comment type="caution">
    <text evidence="2">The sequence shown here is derived from an EMBL/GenBank/DDBJ whole genome shotgun (WGS) entry which is preliminary data.</text>
</comment>
<organism evidence="2 3">
    <name type="scientific">Chitinimonas lacunae</name>
    <dbReference type="NCBI Taxonomy" id="1963018"/>
    <lineage>
        <taxon>Bacteria</taxon>
        <taxon>Pseudomonadati</taxon>
        <taxon>Pseudomonadota</taxon>
        <taxon>Betaproteobacteria</taxon>
        <taxon>Neisseriales</taxon>
        <taxon>Chitinibacteraceae</taxon>
        <taxon>Chitinimonas</taxon>
    </lineage>
</organism>
<dbReference type="InterPro" id="IPR028098">
    <property type="entry name" value="Glyco_trans_4-like_N"/>
</dbReference>
<keyword evidence="2" id="KW-0808">Transferase</keyword>
<protein>
    <submittedName>
        <fullName evidence="2">Glycosyltransferase family 4 protein</fullName>
        <ecNumber evidence="2">2.4.-.-</ecNumber>
    </submittedName>
</protein>
<evidence type="ECO:0000313" key="3">
    <source>
        <dbReference type="Proteomes" id="UP001595791"/>
    </source>
</evidence>
<dbReference type="PANTHER" id="PTHR12526">
    <property type="entry name" value="GLYCOSYLTRANSFERASE"/>
    <property type="match status" value="1"/>
</dbReference>
<dbReference type="Proteomes" id="UP001595791">
    <property type="component" value="Unassembled WGS sequence"/>
</dbReference>
<dbReference type="EMBL" id="JBHSBU010000001">
    <property type="protein sequence ID" value="MFC4159836.1"/>
    <property type="molecule type" value="Genomic_DNA"/>
</dbReference>
<evidence type="ECO:0000259" key="1">
    <source>
        <dbReference type="Pfam" id="PF13439"/>
    </source>
</evidence>
<dbReference type="EC" id="2.4.-.-" evidence="2"/>
<evidence type="ECO:0000313" key="2">
    <source>
        <dbReference type="EMBL" id="MFC4159836.1"/>
    </source>
</evidence>
<dbReference type="PANTHER" id="PTHR12526:SF638">
    <property type="entry name" value="SPORE COAT PROTEIN SA"/>
    <property type="match status" value="1"/>
</dbReference>